<name>A0AAE1GUD5_9NEOP</name>
<organism evidence="2 3">
    <name type="scientific">Frankliniella fusca</name>
    <dbReference type="NCBI Taxonomy" id="407009"/>
    <lineage>
        <taxon>Eukaryota</taxon>
        <taxon>Metazoa</taxon>
        <taxon>Ecdysozoa</taxon>
        <taxon>Arthropoda</taxon>
        <taxon>Hexapoda</taxon>
        <taxon>Insecta</taxon>
        <taxon>Pterygota</taxon>
        <taxon>Neoptera</taxon>
        <taxon>Paraneoptera</taxon>
        <taxon>Thysanoptera</taxon>
        <taxon>Terebrantia</taxon>
        <taxon>Thripoidea</taxon>
        <taxon>Thripidae</taxon>
        <taxon>Frankliniella</taxon>
    </lineage>
</organism>
<dbReference type="AlphaFoldDB" id="A0AAE1GUD5"/>
<sequence length="173" mass="19052">MASKVALATLAVALLVALAAANHKVLHTKSISSLDLARLQAKGTNKDAVGAIGITVNSGPKKVTRSVNKHRGIQSYDVIKVARPARSVTAVGSPSKVSLDWMPPPSVSMNTPASRPKRFFGFHRHRHHKVVVVHQQLPTLVQPPAQIVYIHKQHRHHHHRHHQHRPIFSVHLG</sequence>
<evidence type="ECO:0000256" key="1">
    <source>
        <dbReference type="SAM" id="SignalP"/>
    </source>
</evidence>
<evidence type="ECO:0000313" key="2">
    <source>
        <dbReference type="EMBL" id="KAK3909119.1"/>
    </source>
</evidence>
<reference evidence="2" key="1">
    <citation type="submission" date="2021-07" db="EMBL/GenBank/DDBJ databases">
        <authorList>
            <person name="Catto M.A."/>
            <person name="Jacobson A."/>
            <person name="Kennedy G."/>
            <person name="Labadie P."/>
            <person name="Hunt B.G."/>
            <person name="Srinivasan R."/>
        </authorList>
    </citation>
    <scope>NUCLEOTIDE SEQUENCE</scope>
    <source>
        <strain evidence="2">PL_HMW_Pooled</strain>
        <tissue evidence="2">Head</tissue>
    </source>
</reference>
<evidence type="ECO:0000313" key="3">
    <source>
        <dbReference type="Proteomes" id="UP001219518"/>
    </source>
</evidence>
<protein>
    <submittedName>
        <fullName evidence="2">Coatomer subunit alpha</fullName>
    </submittedName>
</protein>
<reference evidence="2" key="2">
    <citation type="journal article" date="2023" name="BMC Genomics">
        <title>Pest status, molecular evolution, and epigenetic factors derived from the genome assembly of Frankliniella fusca, a thysanopteran phytovirus vector.</title>
        <authorList>
            <person name="Catto M.A."/>
            <person name="Labadie P.E."/>
            <person name="Jacobson A.L."/>
            <person name="Kennedy G.G."/>
            <person name="Srinivasan R."/>
            <person name="Hunt B.G."/>
        </authorList>
    </citation>
    <scope>NUCLEOTIDE SEQUENCE</scope>
    <source>
        <strain evidence="2">PL_HMW_Pooled</strain>
    </source>
</reference>
<dbReference type="EMBL" id="JAHWGI010000085">
    <property type="protein sequence ID" value="KAK3909119.1"/>
    <property type="molecule type" value="Genomic_DNA"/>
</dbReference>
<keyword evidence="1" id="KW-0732">Signal</keyword>
<accession>A0AAE1GUD5</accession>
<dbReference type="Proteomes" id="UP001219518">
    <property type="component" value="Unassembled WGS sequence"/>
</dbReference>
<gene>
    <name evidence="2" type="ORF">KUF71_003718</name>
</gene>
<proteinExistence type="predicted"/>
<feature type="chain" id="PRO_5042033141" evidence="1">
    <location>
        <begin position="22"/>
        <end position="173"/>
    </location>
</feature>
<keyword evidence="3" id="KW-1185">Reference proteome</keyword>
<comment type="caution">
    <text evidence="2">The sequence shown here is derived from an EMBL/GenBank/DDBJ whole genome shotgun (WGS) entry which is preliminary data.</text>
</comment>
<feature type="signal peptide" evidence="1">
    <location>
        <begin position="1"/>
        <end position="21"/>
    </location>
</feature>